<feature type="transmembrane region" description="Helical" evidence="3">
    <location>
        <begin position="379"/>
        <end position="400"/>
    </location>
</feature>
<keyword evidence="1" id="KW-0407">Ion channel</keyword>
<evidence type="ECO:0000313" key="6">
    <source>
        <dbReference type="Proteomes" id="UP000789524"/>
    </source>
</evidence>
<dbReference type="OrthoDB" id="421226at2759"/>
<keyword evidence="3" id="KW-0472">Membrane</keyword>
<dbReference type="Pfam" id="PF00027">
    <property type="entry name" value="cNMP_binding"/>
    <property type="match status" value="2"/>
</dbReference>
<feature type="domain" description="Cyclic nucleotide-binding" evidence="4">
    <location>
        <begin position="1429"/>
        <end position="1529"/>
    </location>
</feature>
<protein>
    <submittedName>
        <fullName evidence="5">(African queen) hypothetical protein</fullName>
    </submittedName>
</protein>
<feature type="compositionally biased region" description="Basic and acidic residues" evidence="2">
    <location>
        <begin position="1746"/>
        <end position="1759"/>
    </location>
</feature>
<dbReference type="Gene3D" id="2.60.120.10">
    <property type="entry name" value="Jelly Rolls"/>
    <property type="match status" value="3"/>
</dbReference>
<keyword evidence="6" id="KW-1185">Reference proteome</keyword>
<dbReference type="Proteomes" id="UP000789524">
    <property type="component" value="Unassembled WGS sequence"/>
</dbReference>
<dbReference type="PANTHER" id="PTHR45638">
    <property type="entry name" value="CYCLIC NUCLEOTIDE-GATED CATION CHANNEL SUBUNIT A"/>
    <property type="match status" value="1"/>
</dbReference>
<dbReference type="InterPro" id="IPR000595">
    <property type="entry name" value="cNMP-bd_dom"/>
</dbReference>
<evidence type="ECO:0000256" key="2">
    <source>
        <dbReference type="SAM" id="MobiDB-lite"/>
    </source>
</evidence>
<proteinExistence type="predicted"/>
<feature type="transmembrane region" description="Helical" evidence="3">
    <location>
        <begin position="1170"/>
        <end position="1189"/>
    </location>
</feature>
<gene>
    <name evidence="5" type="ORF">DCHRY22_LOCUS7818</name>
</gene>
<comment type="caution">
    <text evidence="5">The sequence shown here is derived from an EMBL/GenBank/DDBJ whole genome shotgun (WGS) entry which is preliminary data.</text>
</comment>
<feature type="compositionally biased region" description="Polar residues" evidence="2">
    <location>
        <begin position="1731"/>
        <end position="1745"/>
    </location>
</feature>
<evidence type="ECO:0000256" key="1">
    <source>
        <dbReference type="ARBA" id="ARBA00023286"/>
    </source>
</evidence>
<feature type="transmembrane region" description="Helical" evidence="3">
    <location>
        <begin position="1245"/>
        <end position="1271"/>
    </location>
</feature>
<keyword evidence="1" id="KW-1071">Ligand-gated ion channel</keyword>
<feature type="transmembrane region" description="Helical" evidence="3">
    <location>
        <begin position="1195"/>
        <end position="1213"/>
    </location>
</feature>
<feature type="transmembrane region" description="Helical" evidence="3">
    <location>
        <begin position="903"/>
        <end position="923"/>
    </location>
</feature>
<keyword evidence="3" id="KW-0812">Transmembrane</keyword>
<sequence>MLTAEDDTTAVLRMIRGTAVSSCAGVPACCGRAHVQIRAATFCTAHVLDAAQIWRTVLKYGRRSGQGNKILNAFNEHFEKVKRHFYMRDRGEVKHKSSILHFKRNLMDLKESRDAAGNLLLAETDVMIEIAGCYVMRNRADASLTDEADAICLRPTFPCILQPRSSLQVAWNVFVTTVIITVCITHPYFLVYKKTVPIEFRFYDYVVTFIYILDLVVHLSTGANVEDGVPITLAQTSSQQAQSKLFVLDVIATLPLLEFVGDGHFAGLNKLLRLPKVFRVLKIVEEECVYHSNIVRFCSYALLLLSACYLLAALQQGFMCFQFGYCLVTNFTHSPYWEKQPLDTETVPHRLTFGLYWAISVITFTAHMETWGIDNWRHVLYTLIVLEICVILYIFIEAVYSATIMVTSALREDYDASIEMVTKFLLRKDIDPVLRQRFVEYLQLCWFTDKAYSITNNESSIFYDLPPHVYQDIVSRQRSKYVLSLPFMKWLHKEDLKTISSKARLFCTAPNEILLNTGDMCNEIYVITRGICEILSPDTKGVVAELGARCHFGVLECLLRIPAFYTVRAVTNVEMFKISRKHLINAIEVPQIRDAIDFSKERPEYHRLQIRRAPFTSYRPPDPPPNMERFRLPRKYEKDYAFLHPFDRLGLLSFLRYIFPRFTLRPDGRYLVRYEWIRATSALLSALVFPPYTYLVLQFPWLNLVAWLLDLSAYFDILQRMLVGYYNDDGILIYHPSSTAAHYVKGAFFIDLFGCLPLERLESSWKQSYQNRYRETPTRQFLMLNRLLQLYRTPAAQLGLASFIRRDILLVIKSLPLFLALLNVLTSFLVYSSVNIYYTVETNEWFIIPLPDPGGSWLHLFRTAYRFNVTESPWNLHLGSYFWVVYETTTTGYSNFKPTNFNIIRVLIAGMMIGALITTYFSVRIISIRANVNKDLAAFQENMIDLSAFMRREKLDSNLQKQVLAHYQYNWERMGGIDYRNVLKMCQQITLRTDTILQIYGQTFTMCPILNKCDVSLLRLIGRAVRTTYFLKNTTIIEKEDVISDIFFVDLGSVDLEEHKTETSVTLEKGSMFGNLTSRNTFRCPDIVKSHEDVRLLHINAQTFFSIIADFPTVDELLEMYRPNNESYIVGVETIIPRTKANLSLATSSVPTSQRRYFSFLHVRQSIARMYLIIISLACIYADIYNAGFQDNRPLLIMALYLLDFCFMWKFVLQYFIPQMIDVDDVAVTLYKCLNHHHERISGNLTLSTTVSVLIWFTVFIHGSVSLWFFIGTLEENAAAKSSWSYGEDGVSWCNNNYICSLYFILTTFTQTGVGDILPKKQSEVLFVSGFQIISTMMCMVYVGELSNIIQYNSYRSFNFYANYLQLQEFLKNNRVSKNLVAIVNKYCLHLWRESRGLQIPYLLKTAPDCLKLQVMGAAYLKHLTEKDVFKACEPAFLRQLVGFLQLYSYNEDMYVVKEDEITNSMYFVHLGKVLETSKTSNIVKSYHPGDCFGELQGLEQDLPYTKSYKTVMKSQILSLHLNDLKYLLAHFPLSKSTIYKSDDSDAPPPSPPVNQGDDHSDKSFKIKLQPSYDKSLRVDTPPIIHSDIGQGKAMQEADFEELDIEWPTNIRSRSLDDDNAINLEVEKDTILYDETKAEGSAEDVTKKEEKTYQDDFKSVEDYIESKHGSNSMDPKESYKTDLAGTSGLKRRKPHVWYQEKEGASPSTETRELKPIRDQSIDERNSKTFDSDTPLNIKESTSSQESVDKFKSQKRRNEN</sequence>
<evidence type="ECO:0000256" key="3">
    <source>
        <dbReference type="SAM" id="Phobius"/>
    </source>
</evidence>
<dbReference type="EMBL" id="CAKASE010000058">
    <property type="protein sequence ID" value="CAG9567578.1"/>
    <property type="molecule type" value="Genomic_DNA"/>
</dbReference>
<feature type="domain" description="Cyclic nucleotide-binding" evidence="4">
    <location>
        <begin position="1009"/>
        <end position="1108"/>
    </location>
</feature>
<feature type="transmembrane region" description="Helical" evidence="3">
    <location>
        <begin position="1296"/>
        <end position="1318"/>
    </location>
</feature>
<dbReference type="PROSITE" id="PS50042">
    <property type="entry name" value="CNMP_BINDING_3"/>
    <property type="match status" value="3"/>
</dbReference>
<feature type="compositionally biased region" description="Basic and acidic residues" evidence="2">
    <location>
        <begin position="1638"/>
        <end position="1680"/>
    </location>
</feature>
<dbReference type="CDD" id="cd00038">
    <property type="entry name" value="CAP_ED"/>
    <property type="match status" value="3"/>
</dbReference>
<accession>A0A8J2QTH4</accession>
<feature type="transmembrane region" description="Helical" evidence="3">
    <location>
        <begin position="353"/>
        <end position="373"/>
    </location>
</feature>
<keyword evidence="1" id="KW-0406">Ion transport</keyword>
<evidence type="ECO:0000313" key="5">
    <source>
        <dbReference type="EMBL" id="CAG9567578.1"/>
    </source>
</evidence>
<dbReference type="Gene3D" id="1.10.287.630">
    <property type="entry name" value="Helix hairpin bin"/>
    <property type="match status" value="2"/>
</dbReference>
<evidence type="ECO:0000259" key="4">
    <source>
        <dbReference type="PROSITE" id="PS50042"/>
    </source>
</evidence>
<feature type="domain" description="Cyclic nucleotide-binding" evidence="4">
    <location>
        <begin position="487"/>
        <end position="587"/>
    </location>
</feature>
<name>A0A8J2QTH4_9NEOP</name>
<feature type="transmembrane region" description="Helical" evidence="3">
    <location>
        <begin position="169"/>
        <end position="190"/>
    </location>
</feature>
<reference evidence="5" key="1">
    <citation type="submission" date="2021-09" db="EMBL/GenBank/DDBJ databases">
        <authorList>
            <person name="Martin H S."/>
        </authorList>
    </citation>
    <scope>NUCLEOTIDE SEQUENCE</scope>
</reference>
<feature type="transmembrane region" description="Helical" evidence="3">
    <location>
        <begin position="294"/>
        <end position="314"/>
    </location>
</feature>
<dbReference type="Pfam" id="PF07885">
    <property type="entry name" value="Ion_trans_2"/>
    <property type="match status" value="1"/>
</dbReference>
<keyword evidence="3" id="KW-1133">Transmembrane helix</keyword>
<feature type="region of interest" description="Disordered" evidence="2">
    <location>
        <begin position="1638"/>
        <end position="1759"/>
    </location>
</feature>
<dbReference type="GO" id="GO:0044877">
    <property type="term" value="F:protein-containing complex binding"/>
    <property type="evidence" value="ECO:0007669"/>
    <property type="project" value="TreeGrafter"/>
</dbReference>
<dbReference type="PANTHER" id="PTHR45638:SF11">
    <property type="entry name" value="CYCLIC NUCLEOTIDE-GATED CATION CHANNEL SUBUNIT A"/>
    <property type="match status" value="1"/>
</dbReference>
<keyword evidence="1" id="KW-0813">Transport</keyword>
<dbReference type="InterPro" id="IPR050866">
    <property type="entry name" value="CNG_cation_channel"/>
</dbReference>
<feature type="transmembrane region" description="Helical" evidence="3">
    <location>
        <begin position="1325"/>
        <end position="1344"/>
    </location>
</feature>
<feature type="transmembrane region" description="Helical" evidence="3">
    <location>
        <begin position="815"/>
        <end position="838"/>
    </location>
</feature>
<organism evidence="5 6">
    <name type="scientific">Danaus chrysippus</name>
    <name type="common">African queen</name>
    <dbReference type="NCBI Taxonomy" id="151541"/>
    <lineage>
        <taxon>Eukaryota</taxon>
        <taxon>Metazoa</taxon>
        <taxon>Ecdysozoa</taxon>
        <taxon>Arthropoda</taxon>
        <taxon>Hexapoda</taxon>
        <taxon>Insecta</taxon>
        <taxon>Pterygota</taxon>
        <taxon>Neoptera</taxon>
        <taxon>Endopterygota</taxon>
        <taxon>Lepidoptera</taxon>
        <taxon>Glossata</taxon>
        <taxon>Ditrysia</taxon>
        <taxon>Papilionoidea</taxon>
        <taxon>Nymphalidae</taxon>
        <taxon>Danainae</taxon>
        <taxon>Danaini</taxon>
        <taxon>Danaina</taxon>
        <taxon>Danaus</taxon>
        <taxon>Anosia</taxon>
    </lineage>
</organism>
<dbReference type="GO" id="GO:0005221">
    <property type="term" value="F:intracellularly cyclic nucleotide-activated monoatomic cation channel activity"/>
    <property type="evidence" value="ECO:0007669"/>
    <property type="project" value="InterPro"/>
</dbReference>
<dbReference type="InterPro" id="IPR013099">
    <property type="entry name" value="K_chnl_dom"/>
</dbReference>
<feature type="region of interest" description="Disordered" evidence="2">
    <location>
        <begin position="1541"/>
        <end position="1564"/>
    </location>
</feature>
<dbReference type="InterPro" id="IPR014710">
    <property type="entry name" value="RmlC-like_jellyroll"/>
</dbReference>
<dbReference type="Gene3D" id="1.10.287.70">
    <property type="match status" value="3"/>
</dbReference>
<feature type="compositionally biased region" description="Basic and acidic residues" evidence="2">
    <location>
        <begin position="1698"/>
        <end position="1730"/>
    </location>
</feature>
<dbReference type="SMART" id="SM00100">
    <property type="entry name" value="cNMP"/>
    <property type="match status" value="3"/>
</dbReference>
<dbReference type="SUPFAM" id="SSF51206">
    <property type="entry name" value="cAMP-binding domain-like"/>
    <property type="match status" value="3"/>
</dbReference>
<dbReference type="InterPro" id="IPR018490">
    <property type="entry name" value="cNMP-bd_dom_sf"/>
</dbReference>
<dbReference type="SUPFAM" id="SSF81324">
    <property type="entry name" value="Voltage-gated potassium channels"/>
    <property type="match status" value="2"/>
</dbReference>